<dbReference type="EMBL" id="AGNL01043811">
    <property type="protein sequence ID" value="EJK50402.1"/>
    <property type="molecule type" value="Genomic_DNA"/>
</dbReference>
<feature type="non-terminal residue" evidence="1">
    <location>
        <position position="1"/>
    </location>
</feature>
<gene>
    <name evidence="1" type="ORF">THAOC_30634</name>
</gene>
<dbReference type="AlphaFoldDB" id="K0RUN7"/>
<protein>
    <submittedName>
        <fullName evidence="1">Uncharacterized protein</fullName>
    </submittedName>
</protein>
<evidence type="ECO:0000313" key="1">
    <source>
        <dbReference type="EMBL" id="EJK50402.1"/>
    </source>
</evidence>
<sequence>VALRKMKRVMAMVHKTAKEKGCWPSGHAFDTPRNWTYAKTKELWLGIEQEFLVRYMKRKPQAKFTTVYNNLQGMSASTSSSGDDDRL</sequence>
<organism evidence="1 2">
    <name type="scientific">Thalassiosira oceanica</name>
    <name type="common">Marine diatom</name>
    <dbReference type="NCBI Taxonomy" id="159749"/>
    <lineage>
        <taxon>Eukaryota</taxon>
        <taxon>Sar</taxon>
        <taxon>Stramenopiles</taxon>
        <taxon>Ochrophyta</taxon>
        <taxon>Bacillariophyta</taxon>
        <taxon>Coscinodiscophyceae</taxon>
        <taxon>Thalassiosirophycidae</taxon>
        <taxon>Thalassiosirales</taxon>
        <taxon>Thalassiosiraceae</taxon>
        <taxon>Thalassiosira</taxon>
    </lineage>
</organism>
<accession>K0RUN7</accession>
<dbReference type="Proteomes" id="UP000266841">
    <property type="component" value="Unassembled WGS sequence"/>
</dbReference>
<comment type="caution">
    <text evidence="1">The sequence shown here is derived from an EMBL/GenBank/DDBJ whole genome shotgun (WGS) entry which is preliminary data.</text>
</comment>
<proteinExistence type="predicted"/>
<reference evidence="1 2" key="1">
    <citation type="journal article" date="2012" name="Genome Biol.">
        <title>Genome and low-iron response of an oceanic diatom adapted to chronic iron limitation.</title>
        <authorList>
            <person name="Lommer M."/>
            <person name="Specht M."/>
            <person name="Roy A.S."/>
            <person name="Kraemer L."/>
            <person name="Andreson R."/>
            <person name="Gutowska M.A."/>
            <person name="Wolf J."/>
            <person name="Bergner S.V."/>
            <person name="Schilhabel M.B."/>
            <person name="Klostermeier U.C."/>
            <person name="Beiko R.G."/>
            <person name="Rosenstiel P."/>
            <person name="Hippler M."/>
            <person name="Laroche J."/>
        </authorList>
    </citation>
    <scope>NUCLEOTIDE SEQUENCE [LARGE SCALE GENOMIC DNA]</scope>
    <source>
        <strain evidence="1 2">CCMP1005</strain>
    </source>
</reference>
<name>K0RUN7_THAOC</name>
<keyword evidence="2" id="KW-1185">Reference proteome</keyword>
<evidence type="ECO:0000313" key="2">
    <source>
        <dbReference type="Proteomes" id="UP000266841"/>
    </source>
</evidence>